<dbReference type="PANTHER" id="PTHR42966:SF1">
    <property type="entry name" value="SIALIC ACID SYNTHASE"/>
    <property type="match status" value="1"/>
</dbReference>
<dbReference type="GO" id="GO:0016051">
    <property type="term" value="P:carbohydrate biosynthetic process"/>
    <property type="evidence" value="ECO:0007669"/>
    <property type="project" value="InterPro"/>
</dbReference>
<dbReference type="SUPFAM" id="SSF51569">
    <property type="entry name" value="Aldolase"/>
    <property type="match status" value="1"/>
</dbReference>
<protein>
    <recommendedName>
        <fullName evidence="1">PseI/NeuA/B-like domain-containing protein</fullName>
    </recommendedName>
</protein>
<reference evidence="2" key="1">
    <citation type="submission" date="2018-05" db="EMBL/GenBank/DDBJ databases">
        <authorList>
            <person name="Lanie J.A."/>
            <person name="Ng W.-L."/>
            <person name="Kazmierczak K.M."/>
            <person name="Andrzejewski T.M."/>
            <person name="Davidsen T.M."/>
            <person name="Wayne K.J."/>
            <person name="Tettelin H."/>
            <person name="Glass J.I."/>
            <person name="Rusch D."/>
            <person name="Podicherti R."/>
            <person name="Tsui H.-C.T."/>
            <person name="Winkler M.E."/>
        </authorList>
    </citation>
    <scope>NUCLEOTIDE SEQUENCE</scope>
</reference>
<accession>A0A382H115</accession>
<dbReference type="AlphaFoldDB" id="A0A382H115"/>
<dbReference type="InterPro" id="IPR013785">
    <property type="entry name" value="Aldolase_TIM"/>
</dbReference>
<evidence type="ECO:0000313" key="2">
    <source>
        <dbReference type="EMBL" id="SVB80453.1"/>
    </source>
</evidence>
<feature type="domain" description="PseI/NeuA/B-like" evidence="1">
    <location>
        <begin position="38"/>
        <end position="64"/>
    </location>
</feature>
<feature type="non-terminal residue" evidence="2">
    <location>
        <position position="65"/>
    </location>
</feature>
<dbReference type="EMBL" id="UINC01058327">
    <property type="protein sequence ID" value="SVB80453.1"/>
    <property type="molecule type" value="Genomic_DNA"/>
</dbReference>
<dbReference type="InterPro" id="IPR013132">
    <property type="entry name" value="PseI/NeuA/B-like_N"/>
</dbReference>
<dbReference type="PANTHER" id="PTHR42966">
    <property type="entry name" value="N-ACETYLNEURAMINATE SYNTHASE"/>
    <property type="match status" value="1"/>
</dbReference>
<gene>
    <name evidence="2" type="ORF">METZ01_LOCUS233307</name>
</gene>
<evidence type="ECO:0000259" key="1">
    <source>
        <dbReference type="Pfam" id="PF03102"/>
    </source>
</evidence>
<dbReference type="GO" id="GO:0047444">
    <property type="term" value="F:N-acylneuraminate-9-phosphate synthase activity"/>
    <property type="evidence" value="ECO:0007669"/>
    <property type="project" value="TreeGrafter"/>
</dbReference>
<name>A0A382H115_9ZZZZ</name>
<sequence>MTTTVLIGESKVGDGHPSFFIAEIGINHNGSLDIAKQLIDVAKEAGCDAVKFQKRTVDVVYTPEE</sequence>
<dbReference type="InterPro" id="IPR051690">
    <property type="entry name" value="PseI-like"/>
</dbReference>
<dbReference type="Gene3D" id="3.20.20.70">
    <property type="entry name" value="Aldolase class I"/>
    <property type="match status" value="1"/>
</dbReference>
<proteinExistence type="predicted"/>
<organism evidence="2">
    <name type="scientific">marine metagenome</name>
    <dbReference type="NCBI Taxonomy" id="408172"/>
    <lineage>
        <taxon>unclassified sequences</taxon>
        <taxon>metagenomes</taxon>
        <taxon>ecological metagenomes</taxon>
    </lineage>
</organism>
<dbReference type="Pfam" id="PF03102">
    <property type="entry name" value="NeuB"/>
    <property type="match status" value="1"/>
</dbReference>